<reference evidence="1" key="1">
    <citation type="submission" date="2020-11" db="EMBL/GenBank/DDBJ databases">
        <authorList>
            <person name="Tran Van P."/>
        </authorList>
    </citation>
    <scope>NUCLEOTIDE SEQUENCE</scope>
</reference>
<gene>
    <name evidence="1" type="ORF">TSIB3V08_LOCUS2586</name>
</gene>
<proteinExistence type="predicted"/>
<dbReference type="PANTHER" id="PTHR16071">
    <property type="entry name" value="CHROMOSOME 1 OPEN READING FRAME 112"/>
    <property type="match status" value="1"/>
</dbReference>
<protein>
    <submittedName>
        <fullName evidence="1">Uncharacterized protein</fullName>
    </submittedName>
</protein>
<accession>A0A7R9AQ18</accession>
<dbReference type="InterPro" id="IPR016024">
    <property type="entry name" value="ARM-type_fold"/>
</dbReference>
<dbReference type="PANTHER" id="PTHR16071:SF2">
    <property type="entry name" value="FIGNL1-INTERACTING REGULATOR OF RECOMBINATION AND MITOSIS"/>
    <property type="match status" value="1"/>
</dbReference>
<name>A0A7R9AQ18_TIMSH</name>
<dbReference type="SUPFAM" id="SSF48371">
    <property type="entry name" value="ARM repeat"/>
    <property type="match status" value="1"/>
</dbReference>
<dbReference type="InterPro" id="IPR027902">
    <property type="entry name" value="DUF4487"/>
</dbReference>
<dbReference type="Pfam" id="PF14868">
    <property type="entry name" value="DUF4487"/>
    <property type="match status" value="1"/>
</dbReference>
<evidence type="ECO:0000313" key="1">
    <source>
        <dbReference type="EMBL" id="CAD7258349.1"/>
    </source>
</evidence>
<organism evidence="1">
    <name type="scientific">Timema shepardi</name>
    <name type="common">Walking stick</name>
    <dbReference type="NCBI Taxonomy" id="629360"/>
    <lineage>
        <taxon>Eukaryota</taxon>
        <taxon>Metazoa</taxon>
        <taxon>Ecdysozoa</taxon>
        <taxon>Arthropoda</taxon>
        <taxon>Hexapoda</taxon>
        <taxon>Insecta</taxon>
        <taxon>Pterygota</taxon>
        <taxon>Neoptera</taxon>
        <taxon>Polyneoptera</taxon>
        <taxon>Phasmatodea</taxon>
        <taxon>Timematodea</taxon>
        <taxon>Timematoidea</taxon>
        <taxon>Timematidae</taxon>
        <taxon>Timema</taxon>
    </lineage>
</organism>
<dbReference type="AlphaFoldDB" id="A0A7R9AQ18"/>
<dbReference type="EMBL" id="OC000794">
    <property type="protein sequence ID" value="CAD7258349.1"/>
    <property type="molecule type" value="Genomic_DNA"/>
</dbReference>
<sequence length="870" mass="97899">MSSQESLSELIEKISVWSTQELQGNLKTVLPILLNSLKECSDQKSVTMKLVQALLVQCLPYVPTEEIDETLLQHVMPAAKQIFIEVCLELLNWLDCAIQYIMSLGALDVLLVQSAPKNIADILFRSFKHCKDSEALYGALFQAVSETLTLLFRKTHTLQSHYISALSENFQFNCMFEDELDMLTQVLVLLSTTGELVVGLDAKTMAEQWKGYIRLAERYAEHLRPRLDVASPIRFLSMDVAHNLEKVVNMSSAESKLVVKTLKVCSFELKIIFKLCEAYTDYLGDCHRDLLHLLVTLYRLSRAGLQYRETDAQIAQVVETHAGIAEEPLLALLVSDASFSEEYFKYSSKISTSDGQPFALTLLSVGVLKKLLQSDIAVRKLWLNQDKNSNIIFQLFTLFGQCHGELSWPLQIPGVVSDGEPHRSVDLYETVLTHLAGFVMTVSAEQFPAIEAAMLENILQCNVWRAMLATDLWCLVARYGSTELCFHHVIFLLRILEKFPPGGPRRPEAVFLSSLLGRLFPLLSDEHKAVVCKHFPPSRHPGVWGSLGVSCLPDALKSSVAETLMQGVARSLKSLVTDPPDIQLYNQLIKCLPTVPVIMEVVLPTPGFITDMVDVWERVNLPEVYTSQETSQQGVQWLHHLATLLCDATVPLVAHVDNSQLLKILRTVKVLSTKGSSMLKLSSLSILKSLGTKIINSTPDQLEVCHQIGDLFSLLLQDKNPLVLQTTLEVFEYFAHVTKHEQIVVLSVKNNKTSQKKVTCYLQRQLQEPKPDICFKEYLTFQSQVQFVHKCSARIEPKNDSPMMIDLPANCDKPIKKCKIEYSVEKLVQIVDQLKRDSCSLVSFCQESTLSLEAKDEIQKVIEQLSNCTR</sequence>